<dbReference type="EMBL" id="MU864357">
    <property type="protein sequence ID" value="KAK4191738.1"/>
    <property type="molecule type" value="Genomic_DNA"/>
</dbReference>
<dbReference type="AlphaFoldDB" id="A0AAN7ALN2"/>
<gene>
    <name evidence="2" type="ORF">QBC35DRAFT_374757</name>
</gene>
<evidence type="ECO:0008006" key="4">
    <source>
        <dbReference type="Google" id="ProtNLM"/>
    </source>
</evidence>
<keyword evidence="1" id="KW-0472">Membrane</keyword>
<reference evidence="2" key="1">
    <citation type="journal article" date="2023" name="Mol. Phylogenet. Evol.">
        <title>Genome-scale phylogeny and comparative genomics of the fungal order Sordariales.</title>
        <authorList>
            <person name="Hensen N."/>
            <person name="Bonometti L."/>
            <person name="Westerberg I."/>
            <person name="Brannstrom I.O."/>
            <person name="Guillou S."/>
            <person name="Cros-Aarteil S."/>
            <person name="Calhoun S."/>
            <person name="Haridas S."/>
            <person name="Kuo A."/>
            <person name="Mondo S."/>
            <person name="Pangilinan J."/>
            <person name="Riley R."/>
            <person name="LaButti K."/>
            <person name="Andreopoulos B."/>
            <person name="Lipzen A."/>
            <person name="Chen C."/>
            <person name="Yan M."/>
            <person name="Daum C."/>
            <person name="Ng V."/>
            <person name="Clum A."/>
            <person name="Steindorff A."/>
            <person name="Ohm R.A."/>
            <person name="Martin F."/>
            <person name="Silar P."/>
            <person name="Natvig D.O."/>
            <person name="Lalanne C."/>
            <person name="Gautier V."/>
            <person name="Ament-Velasquez S.L."/>
            <person name="Kruys A."/>
            <person name="Hutchinson M.I."/>
            <person name="Powell A.J."/>
            <person name="Barry K."/>
            <person name="Miller A.N."/>
            <person name="Grigoriev I.V."/>
            <person name="Debuchy R."/>
            <person name="Gladieux P."/>
            <person name="Hiltunen Thoren M."/>
            <person name="Johannesson H."/>
        </authorList>
    </citation>
    <scope>NUCLEOTIDE SEQUENCE</scope>
    <source>
        <strain evidence="2">PSN309</strain>
    </source>
</reference>
<feature type="transmembrane region" description="Helical" evidence="1">
    <location>
        <begin position="94"/>
        <end position="117"/>
    </location>
</feature>
<evidence type="ECO:0000313" key="3">
    <source>
        <dbReference type="Proteomes" id="UP001302126"/>
    </source>
</evidence>
<keyword evidence="1" id="KW-1133">Transmembrane helix</keyword>
<name>A0AAN7ALN2_9PEZI</name>
<organism evidence="2 3">
    <name type="scientific">Podospora australis</name>
    <dbReference type="NCBI Taxonomy" id="1536484"/>
    <lineage>
        <taxon>Eukaryota</taxon>
        <taxon>Fungi</taxon>
        <taxon>Dikarya</taxon>
        <taxon>Ascomycota</taxon>
        <taxon>Pezizomycotina</taxon>
        <taxon>Sordariomycetes</taxon>
        <taxon>Sordariomycetidae</taxon>
        <taxon>Sordariales</taxon>
        <taxon>Podosporaceae</taxon>
        <taxon>Podospora</taxon>
    </lineage>
</organism>
<sequence>MPGDGSGTGIVKTTDDPWLHLKCWRQHSCGGCLNEELCSWCPYTQACVPNTYPIPLLAPAYDKDICPHWSERWELRTRPFGCAVSTRTSLSVGIAVVSTVVFIALLFAFVALLRWSLRGCCGQRRRRRRSSPWLVIWDRSERDDQGRAAREDDPLLGHR</sequence>
<keyword evidence="3" id="KW-1185">Reference proteome</keyword>
<dbReference type="Proteomes" id="UP001302126">
    <property type="component" value="Unassembled WGS sequence"/>
</dbReference>
<comment type="caution">
    <text evidence="2">The sequence shown here is derived from an EMBL/GenBank/DDBJ whole genome shotgun (WGS) entry which is preliminary data.</text>
</comment>
<evidence type="ECO:0000313" key="2">
    <source>
        <dbReference type="EMBL" id="KAK4191738.1"/>
    </source>
</evidence>
<accession>A0AAN7ALN2</accession>
<evidence type="ECO:0000256" key="1">
    <source>
        <dbReference type="SAM" id="Phobius"/>
    </source>
</evidence>
<proteinExistence type="predicted"/>
<keyword evidence="1" id="KW-0812">Transmembrane</keyword>
<protein>
    <recommendedName>
        <fullName evidence="4">PSI domain-containing protein</fullName>
    </recommendedName>
</protein>
<reference evidence="2" key="2">
    <citation type="submission" date="2023-05" db="EMBL/GenBank/DDBJ databases">
        <authorList>
            <consortium name="Lawrence Berkeley National Laboratory"/>
            <person name="Steindorff A."/>
            <person name="Hensen N."/>
            <person name="Bonometti L."/>
            <person name="Westerberg I."/>
            <person name="Brannstrom I.O."/>
            <person name="Guillou S."/>
            <person name="Cros-Aarteil S."/>
            <person name="Calhoun S."/>
            <person name="Haridas S."/>
            <person name="Kuo A."/>
            <person name="Mondo S."/>
            <person name="Pangilinan J."/>
            <person name="Riley R."/>
            <person name="Labutti K."/>
            <person name="Andreopoulos B."/>
            <person name="Lipzen A."/>
            <person name="Chen C."/>
            <person name="Yanf M."/>
            <person name="Daum C."/>
            <person name="Ng V."/>
            <person name="Clum A."/>
            <person name="Ohm R."/>
            <person name="Martin F."/>
            <person name="Silar P."/>
            <person name="Natvig D."/>
            <person name="Lalanne C."/>
            <person name="Gautier V."/>
            <person name="Ament-Velasquez S.L."/>
            <person name="Kruys A."/>
            <person name="Hutchinson M.I."/>
            <person name="Powell A.J."/>
            <person name="Barry K."/>
            <person name="Miller A.N."/>
            <person name="Grigoriev I.V."/>
            <person name="Debuchy R."/>
            <person name="Gladieux P."/>
            <person name="Thoren M.H."/>
            <person name="Johannesson H."/>
        </authorList>
    </citation>
    <scope>NUCLEOTIDE SEQUENCE</scope>
    <source>
        <strain evidence="2">PSN309</strain>
    </source>
</reference>